<accession>A0ACB8EMJ8</accession>
<protein>
    <submittedName>
        <fullName evidence="1">Uncharacterized protein</fullName>
    </submittedName>
</protein>
<dbReference type="Proteomes" id="UP000827872">
    <property type="component" value="Linkage Group LG03"/>
</dbReference>
<keyword evidence="2" id="KW-1185">Reference proteome</keyword>
<proteinExistence type="predicted"/>
<sequence length="210" mass="24725">MLLPAARMSIPSTNTFATCAGEVGNLIGSRLHRLQWHKEALKKRLAAENEFTELKKGIDTAYKENMDLDVKADLLIEQIVRLRDIYEVERMELQRRVHDGAENTVLMNNHRDLNIDNFLEEVRCQYEDIVQRSKEEVDARCRGKHEELHTMCGRHYEHMHNNHQEIQELTHHILMLKMEIGNLKKKVRLLALFDSFKILSETDWDLGHFI</sequence>
<organism evidence="1 2">
    <name type="scientific">Sphaerodactylus townsendi</name>
    <dbReference type="NCBI Taxonomy" id="933632"/>
    <lineage>
        <taxon>Eukaryota</taxon>
        <taxon>Metazoa</taxon>
        <taxon>Chordata</taxon>
        <taxon>Craniata</taxon>
        <taxon>Vertebrata</taxon>
        <taxon>Euteleostomi</taxon>
        <taxon>Lepidosauria</taxon>
        <taxon>Squamata</taxon>
        <taxon>Bifurcata</taxon>
        <taxon>Gekkota</taxon>
        <taxon>Sphaerodactylidae</taxon>
        <taxon>Sphaerodactylus</taxon>
    </lineage>
</organism>
<gene>
    <name evidence="1" type="ORF">K3G42_031345</name>
</gene>
<dbReference type="EMBL" id="CM037616">
    <property type="protein sequence ID" value="KAH7993542.1"/>
    <property type="molecule type" value="Genomic_DNA"/>
</dbReference>
<name>A0ACB8EMJ8_9SAUR</name>
<evidence type="ECO:0000313" key="1">
    <source>
        <dbReference type="EMBL" id="KAH7993542.1"/>
    </source>
</evidence>
<comment type="caution">
    <text evidence="1">The sequence shown here is derived from an EMBL/GenBank/DDBJ whole genome shotgun (WGS) entry which is preliminary data.</text>
</comment>
<reference evidence="1" key="1">
    <citation type="submission" date="2021-08" db="EMBL/GenBank/DDBJ databases">
        <title>The first chromosome-level gecko genome reveals the dynamic sex chromosomes of Neotropical dwarf geckos (Sphaerodactylidae: Sphaerodactylus).</title>
        <authorList>
            <person name="Pinto B.J."/>
            <person name="Keating S.E."/>
            <person name="Gamble T."/>
        </authorList>
    </citation>
    <scope>NUCLEOTIDE SEQUENCE</scope>
    <source>
        <strain evidence="1">TG3544</strain>
    </source>
</reference>
<evidence type="ECO:0000313" key="2">
    <source>
        <dbReference type="Proteomes" id="UP000827872"/>
    </source>
</evidence>